<comment type="caution">
    <text evidence="2">The sequence shown here is derived from an EMBL/GenBank/DDBJ whole genome shotgun (WGS) entry which is preliminary data.</text>
</comment>
<evidence type="ECO:0000259" key="1">
    <source>
        <dbReference type="Pfam" id="PF11984"/>
    </source>
</evidence>
<dbReference type="OrthoDB" id="597493at2"/>
<feature type="domain" description="Methanolan biosynthesis EpsI" evidence="1">
    <location>
        <begin position="23"/>
        <end position="231"/>
    </location>
</feature>
<gene>
    <name evidence="2" type="primary">epsI</name>
    <name evidence="2" type="ORF">FGF66_08500</name>
</gene>
<dbReference type="NCBIfam" id="TIGR02914">
    <property type="entry name" value="EpsI_fam"/>
    <property type="match status" value="1"/>
</dbReference>
<evidence type="ECO:0000313" key="3">
    <source>
        <dbReference type="Proteomes" id="UP000308271"/>
    </source>
</evidence>
<evidence type="ECO:0000313" key="2">
    <source>
        <dbReference type="EMBL" id="TNJ38570.1"/>
    </source>
</evidence>
<dbReference type="RefSeq" id="WP_139457219.1">
    <property type="nucleotide sequence ID" value="NZ_VDCH01000017.1"/>
</dbReference>
<sequence>MAFIKKAIMAIKNKYILSLLFSFLMVMSLVLISEKEKNIYNAHQPDIERLIGLHPDKWYPVVSEVSSPAWLGSATSEYDMVKARTYRNADGQEVTIVMTWGRNGIQKAGHVQQLCYSAQGFSVSGQKNTEVPIKSKRLIVTSFVASQLDGQIEDVFYWRISDGKILNNIQTTGLDDQRLSHRILRMKEVLRYLFTNIPDNVMVRVSSRRYDSDDASVAPLNYIKEYLENLSSQDLKLLTGL</sequence>
<protein>
    <submittedName>
        <fullName evidence="2">EpsI family protein</fullName>
    </submittedName>
</protein>
<dbReference type="InterPro" id="IPR014263">
    <property type="entry name" value="Methanolan_biosynth_EpsI"/>
</dbReference>
<dbReference type="AlphaFoldDB" id="A0A5C4S510"/>
<organism evidence="2 3">
    <name type="scientific">Chlorobaculum thiosulfatiphilum</name>
    <name type="common">Chlorobium limicola f.sp. thiosulfatophilum</name>
    <dbReference type="NCBI Taxonomy" id="115852"/>
    <lineage>
        <taxon>Bacteria</taxon>
        <taxon>Pseudomonadati</taxon>
        <taxon>Chlorobiota</taxon>
        <taxon>Chlorobiia</taxon>
        <taxon>Chlorobiales</taxon>
        <taxon>Chlorobiaceae</taxon>
        <taxon>Chlorobaculum</taxon>
    </lineage>
</organism>
<dbReference type="Proteomes" id="UP000308271">
    <property type="component" value="Unassembled WGS sequence"/>
</dbReference>
<keyword evidence="3" id="KW-1185">Reference proteome</keyword>
<accession>A0A5C4S510</accession>
<reference evidence="2 3" key="1">
    <citation type="submission" date="2019-05" db="EMBL/GenBank/DDBJ databases">
        <title>Draft Whole-Genome sequence of the green sulfur bacterium Chlorobaculum thiosulfatiphilum DSM 249.</title>
        <authorList>
            <person name="Meyer T.E."/>
            <person name="Kyndt J.A."/>
        </authorList>
    </citation>
    <scope>NUCLEOTIDE SEQUENCE [LARGE SCALE GENOMIC DNA]</scope>
    <source>
        <strain evidence="2 3">DSM 249</strain>
    </source>
</reference>
<proteinExistence type="predicted"/>
<dbReference type="Pfam" id="PF11984">
    <property type="entry name" value="DUF3485"/>
    <property type="match status" value="1"/>
</dbReference>
<dbReference type="EMBL" id="VDCH01000017">
    <property type="protein sequence ID" value="TNJ38570.1"/>
    <property type="molecule type" value="Genomic_DNA"/>
</dbReference>
<name>A0A5C4S510_CHLTI</name>